<feature type="compositionally biased region" description="Low complexity" evidence="2">
    <location>
        <begin position="331"/>
        <end position="344"/>
    </location>
</feature>
<sequence length="4011" mass="436677">MARESHRPTKTNYQDYLFDFSNVDFSQYAGQGSAQGPDVAAQQTDEPGFLARLGNTALAIGEGLTMLPGGIVGTVRDTWHGGDIDVTDTEAMRDREERARQQAAYVQKYQGKAFDGVADAMISMPYSLATMGASLGAGIPTTMAAGPVVGGATGMAASGAVAYRASKQNFMENMLAETTKMLGRTPTQDEWDRIAQEFDSEATQYGLWEAGPEALSNLFMAKLLGPLGKRVFSGGIGNAAKRVAGLYGEEMATETATQMGQGSIEADLGLRDEAPGVLQALGEVAPATFWQTTLMAGGKKGLDLLSRRYDRGQQVEEAPAPDQQEGSQNRPEAPAAGPNNTAPASDFGSLSGPEWNAPEARIDEAMWNREASARGWNHLRTDAPKPDPAFIPGDPFTDPAAAQDTEDFVRRFEEAEQAVEEDTTGMAQSLDQGKTVDLLATPPQQEDSPAPGRPSAPVKSAPAVHAPAPGPDIPRQTSPLLSPRSDNGIHAQPNQQGMAAPAFPVGPSPLPAGGVLSQMGQAGPQRQPPVTAVPTQAQVLNIQATPRADTTAPAEALGMPAPDAIPREAQPAPQVGDMAAPSAMPAQQPVARPVVPMPEMTPMDAPRQEAPDASPRREEKPASVQAAPEVTAPLMYRGAPISRMPIGDDRRENQADSILQAAEQKAKAAGDARMQAAVAEIQQERKYVGVTHDALWERINSDILPYAAEDAHDATQQPSPQDDFLRDHLVVATITGPAGSPMPPQSKGTPAKRQKSGTSSVAEQRKAILQSLPEDLRKAHKGAPLSKLKELAAQHGRNEESSPEDQLAANGTSYGTVDKPDTIALAHHFSAAFLTGRKFGTIVEARREAASLLGGAIRPATETAKAVDEAIELGVTLAARKTVAEMRERRENDTAIYRALVDLYQRQPRLSVRTSTSVAQQAYSTPAPIAFLASRLAGIDTGTKVFEPTAGNGMLLMEAAPKNTTANELNADRAERLRSQGFTVSERDAVDYAPSGMDVVIANPPFGRVKDAGRQTKEFSANGLTTKELDHAIVARALSSLKQDGRAVLIIGGKKGDDDSRSKKYRAADQVHFWGWLFEHYRVLDHFSVDGKLYERQGAGYPIDIVVLENSGPSRGRVFPGAALPRHYTSFGDLEEVLHGQVVDAAERTPGADGPDTGRVGDGPDSQSGRIDRAADAEIADADRGRVRSGRDAGTDGARSGKRLDPRVRDDRSAETGGGRILGSERPAGESGNDVSADTEGGRAGGTGQSDLAADGHRRDTGERRGRDDAGRVGELGDSGDVRPELGVSSPARQQKTGHKPAAAQKPKATEFQVAYEPASSMQSMGTLVPKNMATAARQALADLEKRHGGIDQYVADQLGYPAAELGNYFAAEQVDALGMAISNIADGSGFIIGDQTGIGKGRVNAGIIRWAKRQGYIPVFVTMKPDLYADMVRDLADIGMEGFNPLPTNAGLSGSDAILLPDGRELKTKSAQAHEKILRDVMQNGMGAYDAVFTTYDQLNPVKGQDTFRRQFMMDIAPNAVFILDESHNAGGQASTRKKANAADDRAQFVRKMLQSSRQGTFYSSATYAKRPDVMSLYFKTDMQYAADDMGKLAEAIERGGIPMQQAVAAELTETGQYLRRERSFEGAEVQTSTVSINKDRAEKTADIMRAIMAFDDAKEAAVEAADKAAAKTGGSVGDNKSTGKGGASSTNFTAVMHNVIAQSLLAQKVDAVVEAAANDVARGEKVVIALSNTMGSMIKEFAEQNGIAVGSPINFTFNDMFVRYLEKSRMIAIKKAGQKKADTKRRLTDEELGPDGVQAYNNALAVIRNSDFGGLQVSVIDRMLAEFEARGIKADEITGRTERIDYTTDVPTYAKRATGPSDRIRVVDEFNSGKLDVVILNQAGSTGISLHSSERFKDQRRRNMIIAQAESNIDVFMQTLGRVFRTGQVVPPTYQLIMSDLPAEKRPAAVLAKKMSSLNANTTASKESDTSFKNIPDFLNKYGDRVAKQVMDENPELSKKLGSPVKEDGEDAMRKVTGRIPLLPVKEQEQLYALLESEYNDLIAQLEAMGGTGLEAKSLPLDARLLDEVEIVPAKDVGKDTPFAGAARIGTYDVKKLGKPWPSAKVKEMVQAADVPDTEKLFQEAQVWHNGKVRDMSDEAAANQQNRLNLARDVIADAARMRPGTPVLISGENLLMEGVMLRLYHKGSAENPLALSTWKMDIALPDASRKITIPLSQTVRKEDALTVTPSHRDPDVLYGMFDSAQRESREKAHIITGNILAAFQKVNGKGNVITFQDHEGNTIPGIMLPKDTDPQKLLDGMDVSLSPDAAIRFLRGLPGKAAVKTADKLLVLSHDGSDFTVSVPSSKAKGAQYFLNRDVLEAAGQDFIRSGQSMVLRHLSEGQAAGILQALSGQGYGFVADNNRDEARKIMADTDSQALASLASRPARRPDSLPSRFADMPTIEADSTQWFGPGKAIDADSRNMRKAVYDWARTAFPQGTTVDNADTGWRVQVTPSGIKASLHHGYDELLARSVPFIPQIIEGGIHVDSIRKTPQLLSHIFAGKIRLDEQDYVVGFVLREDVNGNRFYDHELTKIISPDWLKPGHPSSEGPSSEGSSGHRTNRGDVMNILRERLGVNDGTGQVLFRTAGQFLPPKFKGRRAPSMEAVRRLADKMNGMAANAARVEIVENAGALPQNLRDAYASQADSVEGLYDPTTDTVWLVVENLESLERAAEVWLHENVVHHGLRSALAPAQRRLLLNQLWQIMGGMGNSSIRDIASRYGRDPRSNEAARLLIMEEALANLAERRAQRMLRSTQEQSLWRRVVDAIVRAWNGMVYTLTGRRGRMGRSQMERLLDALQGHVMEGRPVAMPDAALEEGTDSAGAFASLSADQQEAARAAWMQLQKDMEAWGRQLDDIADGRGNKISGLTIGATPDVLQRLGAKPLPMEITRHNLTKVLTKHDIPLDTLRDLPKHLANPIMVFKSATMSNAYVMLTEMERNGENLVAAIHFDVDRGRTRVNDIASIHDRSTRRDTGKTVPGWVWAKNQIAAGNLRYYDKTRSSRWFRERAGLQLSSVVNRESYRGIKILTEKDVVKPADHGRGGENTPLASLASRPSGLTESVASGIRALRKVMGRGVSADVEDILSNEEMGKLIPRHDLSLAERLFKLPHWVAKDHAGFAKVYDRQLRRVEERSAALKATLEQVPLLFDGDASKRLGQKEQEQLAAMIWKWDGKQIGPLNAIEKFNVVDQTVNGRDVLELNPDYQKKFRAWLKEQPEPERVKQAFGQVREALDAAFLRAYNKMAAMSDLADTDLEIYRTEFGNIHNYFPHQRTGKYFVVAKVGKETVFRKHFDVPFGSSVREEWAKIVAEHRKDFPDATWEDPREAQKLPDDILGAPIDPEAMEQIISAAASRLGDSEQAERVRSTLLSGVADVLKARGFGAHGIHRQNIPGFETQDVKGVLYSYMAGLNGWLTKMEAAADFARALGKIDASASPRLWEYAAQYTKDMLRNSDQIDRITGNIKSVAFAWYLGGNIKTAVVNLTQNAVVGVPRLQQYVTGGGGHWLKSAMDTIGLTYSGKGLHGAKKLTAEETAMLQELYGNSVITDAYMEEIRGQISASPSLRMWERFTRLLGWPMSKVEIFNRASLALAAYRAARVGAFKTKALKEYGLEPGQKMTHEQARDFAAMLVRDTHFEYGRGNQPEFLRSNVAGRMLSPVFTFRSFGANILNLWWRALLYEGKEGRAFVGKSLGATVALGGLTAFPFYATLAALCAAASGDDEDWTAKIRNALPANNLLRDVACYGLPSLLGVNIGGSLRMETPFTEGMKRGETFKEAMTESLGDLLGIPYDLAVNKPSKFLEARRFGADYRAVEALVPTFVANIMQAWRLTTEGQTTMRGRPINSPGQPGARKLSTGEAFGKALGFQPTSSTKSYEAYAAEKRRTSMRSDRIDDFTNQALDDLESKGRPYMMRELHKKLQAWNKEMEAEGKPAMKIMPKDVLRRVAARRRENRPTRDQREKGAAQMATWGV</sequence>
<keyword evidence="4" id="KW-0347">Helicase</keyword>
<keyword evidence="4" id="KW-0378">Hydrolase</keyword>
<feature type="compositionally biased region" description="Basic and acidic residues" evidence="2">
    <location>
        <begin position="1202"/>
        <end position="1214"/>
    </location>
</feature>
<dbReference type="Proteomes" id="UP000186323">
    <property type="component" value="Chromosome I"/>
</dbReference>
<dbReference type="InterPro" id="IPR027417">
    <property type="entry name" value="P-loop_NTPase"/>
</dbReference>
<dbReference type="NCBIfam" id="NF032893">
    <property type="entry name" value="tail-700"/>
    <property type="match status" value="1"/>
</dbReference>
<proteinExistence type="inferred from homology"/>
<keyword evidence="4" id="KW-0808">Transferase</keyword>
<feature type="region of interest" description="Disordered" evidence="2">
    <location>
        <begin position="734"/>
        <end position="763"/>
    </location>
</feature>
<feature type="compositionally biased region" description="Low complexity" evidence="2">
    <location>
        <begin position="578"/>
        <end position="598"/>
    </location>
</feature>
<feature type="compositionally biased region" description="Low complexity" evidence="2">
    <location>
        <begin position="2585"/>
        <end position="2601"/>
    </location>
</feature>
<keyword evidence="4" id="KW-0489">Methyltransferase</keyword>
<evidence type="ECO:0000256" key="1">
    <source>
        <dbReference type="ARBA" id="ARBA00006992"/>
    </source>
</evidence>
<feature type="region of interest" description="Disordered" evidence="2">
    <location>
        <begin position="311"/>
        <end position="356"/>
    </location>
</feature>
<dbReference type="InterPro" id="IPR040824">
    <property type="entry name" value="LPD3"/>
</dbReference>
<dbReference type="OrthoDB" id="270332at2"/>
<feature type="compositionally biased region" description="Basic and acidic residues" evidence="2">
    <location>
        <begin position="791"/>
        <end position="800"/>
    </location>
</feature>
<feature type="domain" description="Helicase C-terminal" evidence="3">
    <location>
        <begin position="1798"/>
        <end position="1996"/>
    </location>
</feature>
<dbReference type="GO" id="GO:0003676">
    <property type="term" value="F:nucleic acid binding"/>
    <property type="evidence" value="ECO:0007669"/>
    <property type="project" value="InterPro"/>
</dbReference>
<dbReference type="InterPro" id="IPR001650">
    <property type="entry name" value="Helicase_C-like"/>
</dbReference>
<feature type="region of interest" description="Disordered" evidence="2">
    <location>
        <begin position="791"/>
        <end position="814"/>
    </location>
</feature>
<comment type="similarity">
    <text evidence="1">Belongs to the SBNO family.</text>
</comment>
<evidence type="ECO:0000256" key="2">
    <source>
        <dbReference type="SAM" id="MobiDB-lite"/>
    </source>
</evidence>
<dbReference type="PROSITE" id="PS51194">
    <property type="entry name" value="HELICASE_CTER"/>
    <property type="match status" value="1"/>
</dbReference>
<keyword evidence="4" id="KW-0067">ATP-binding</keyword>
<dbReference type="Gene3D" id="3.40.50.300">
    <property type="entry name" value="P-loop containing nucleotide triphosphate hydrolases"/>
    <property type="match status" value="1"/>
</dbReference>
<dbReference type="PANTHER" id="PTHR12706:SF30">
    <property type="entry name" value="PROTEIN STRAWBERRY NOTCH-RELATED"/>
    <property type="match status" value="1"/>
</dbReference>
<feature type="region of interest" description="Disordered" evidence="2">
    <location>
        <begin position="440"/>
        <end position="634"/>
    </location>
</feature>
<dbReference type="GO" id="GO:0006355">
    <property type="term" value="P:regulation of DNA-templated transcription"/>
    <property type="evidence" value="ECO:0007669"/>
    <property type="project" value="InterPro"/>
</dbReference>
<evidence type="ECO:0000259" key="3">
    <source>
        <dbReference type="PROSITE" id="PS51194"/>
    </source>
</evidence>
<dbReference type="InterPro" id="IPR002052">
    <property type="entry name" value="DNA_methylase_N6_adenine_CS"/>
</dbReference>
<keyword evidence="5" id="KW-1185">Reference proteome</keyword>
<dbReference type="SUPFAM" id="SSF53335">
    <property type="entry name" value="S-adenosyl-L-methionine-dependent methyltransferases"/>
    <property type="match status" value="1"/>
</dbReference>
<dbReference type="EMBL" id="LT630450">
    <property type="protein sequence ID" value="SFV72670.1"/>
    <property type="molecule type" value="Genomic_DNA"/>
</dbReference>
<accession>A0A1K1LGU1</accession>
<dbReference type="InterPro" id="IPR026937">
    <property type="entry name" value="SBNO_Helicase_C_dom"/>
</dbReference>
<reference evidence="5" key="1">
    <citation type="submission" date="2016-10" db="EMBL/GenBank/DDBJ databases">
        <authorList>
            <person name="Wegmann U."/>
        </authorList>
    </citation>
    <scope>NUCLEOTIDE SEQUENCE [LARGE SCALE GENOMIC DNA]</scope>
</reference>
<name>A0A1K1LGU1_9BACT</name>
<feature type="region of interest" description="Disordered" evidence="2">
    <location>
        <begin position="2581"/>
        <end position="2605"/>
    </location>
</feature>
<dbReference type="InterPro" id="IPR026741">
    <property type="entry name" value="SNO"/>
</dbReference>
<dbReference type="Pfam" id="PF18798">
    <property type="entry name" value="LPD3"/>
    <property type="match status" value="1"/>
</dbReference>
<dbReference type="Pfam" id="PF13871">
    <property type="entry name" value="Helicase_C_4"/>
    <property type="match status" value="1"/>
</dbReference>
<feature type="compositionally biased region" description="Basic and acidic residues" evidence="2">
    <location>
        <begin position="1170"/>
        <end position="1194"/>
    </location>
</feature>
<dbReference type="GO" id="GO:0032259">
    <property type="term" value="P:methylation"/>
    <property type="evidence" value="ECO:0007669"/>
    <property type="project" value="UniProtKB-KW"/>
</dbReference>
<keyword evidence="4" id="KW-0547">Nucleotide-binding</keyword>
<feature type="compositionally biased region" description="Basic and acidic residues" evidence="2">
    <location>
        <begin position="3987"/>
        <end position="4002"/>
    </location>
</feature>
<dbReference type="PROSITE" id="PS00092">
    <property type="entry name" value="N6_MTASE"/>
    <property type="match status" value="1"/>
</dbReference>
<dbReference type="Pfam" id="PF13872">
    <property type="entry name" value="AAA_34"/>
    <property type="match status" value="1"/>
</dbReference>
<feature type="region of interest" description="Disordered" evidence="2">
    <location>
        <begin position="1147"/>
        <end position="1310"/>
    </location>
</feature>
<dbReference type="Pfam" id="PF18819">
    <property type="entry name" value="MuF_C"/>
    <property type="match status" value="1"/>
</dbReference>
<dbReference type="InterPro" id="IPR029063">
    <property type="entry name" value="SAM-dependent_MTases_sf"/>
</dbReference>
<evidence type="ECO:0000313" key="4">
    <source>
        <dbReference type="EMBL" id="SFV72670.1"/>
    </source>
</evidence>
<dbReference type="InterPro" id="IPR041131">
    <property type="entry name" value="MuF_C"/>
</dbReference>
<gene>
    <name evidence="4" type="ORF">DESPIGER_0794</name>
</gene>
<dbReference type="GO" id="GO:0004386">
    <property type="term" value="F:helicase activity"/>
    <property type="evidence" value="ECO:0007669"/>
    <property type="project" value="UniProtKB-KW"/>
</dbReference>
<dbReference type="PANTHER" id="PTHR12706">
    <property type="entry name" value="STRAWBERRY NOTCH-RELATED"/>
    <property type="match status" value="1"/>
</dbReference>
<dbReference type="SUPFAM" id="SSF52540">
    <property type="entry name" value="P-loop containing nucleoside triphosphate hydrolases"/>
    <property type="match status" value="2"/>
</dbReference>
<feature type="region of interest" description="Disordered" evidence="2">
    <location>
        <begin position="3987"/>
        <end position="4011"/>
    </location>
</feature>
<dbReference type="InterPro" id="IPR039187">
    <property type="entry name" value="SNO_AAA"/>
</dbReference>
<protein>
    <submittedName>
        <fullName evidence="4">Probably methylase/helicase</fullName>
    </submittedName>
</protein>
<dbReference type="GO" id="GO:0008168">
    <property type="term" value="F:methyltransferase activity"/>
    <property type="evidence" value="ECO:0007669"/>
    <property type="project" value="UniProtKB-KW"/>
</dbReference>
<feature type="compositionally biased region" description="Polar residues" evidence="2">
    <location>
        <begin position="533"/>
        <end position="544"/>
    </location>
</feature>
<feature type="region of interest" description="Disordered" evidence="2">
    <location>
        <begin position="378"/>
        <end position="401"/>
    </location>
</feature>
<dbReference type="PRINTS" id="PR00507">
    <property type="entry name" value="N12N6MTFRASE"/>
</dbReference>
<organism evidence="4 5">
    <name type="scientific">Desulfovibrio piger</name>
    <dbReference type="NCBI Taxonomy" id="901"/>
    <lineage>
        <taxon>Bacteria</taxon>
        <taxon>Pseudomonadati</taxon>
        <taxon>Thermodesulfobacteriota</taxon>
        <taxon>Desulfovibrionia</taxon>
        <taxon>Desulfovibrionales</taxon>
        <taxon>Desulfovibrionaceae</taxon>
        <taxon>Desulfovibrio</taxon>
    </lineage>
</organism>
<feature type="compositionally biased region" description="Basic and acidic residues" evidence="2">
    <location>
        <begin position="606"/>
        <end position="621"/>
    </location>
</feature>
<dbReference type="Gene3D" id="3.40.50.150">
    <property type="entry name" value="Vaccinia Virus protein VP39"/>
    <property type="match status" value="1"/>
</dbReference>
<dbReference type="KEGG" id="dpg:DESPIGER_0794"/>
<feature type="compositionally biased region" description="Basic and acidic residues" evidence="2">
    <location>
        <begin position="1254"/>
        <end position="1272"/>
    </location>
</feature>
<evidence type="ECO:0000313" key="5">
    <source>
        <dbReference type="Proteomes" id="UP000186323"/>
    </source>
</evidence>